<keyword evidence="2" id="KW-1185">Reference proteome</keyword>
<dbReference type="KEGG" id="fiy:BN1229_v1_3082"/>
<evidence type="ECO:0000313" key="2">
    <source>
        <dbReference type="Proteomes" id="UP000033187"/>
    </source>
</evidence>
<name>A0A0D6JI35_9HYPH</name>
<dbReference type="EMBL" id="LN829119">
    <property type="protein sequence ID" value="CPR21512.1"/>
    <property type="molecule type" value="Genomic_DNA"/>
</dbReference>
<protein>
    <submittedName>
        <fullName evidence="1">Uncharacterized protein</fullName>
    </submittedName>
</protein>
<gene>
    <name evidence="1" type="ORF">YBN1229_v1_3082</name>
</gene>
<sequence>MEGAQSRLYPVMGGKSSRFWTVIEIALTGLSAFGGRPIVRGPREQCDIRLAVICIGIGTR</sequence>
<reference evidence="2" key="1">
    <citation type="submission" date="2015-02" db="EMBL/GenBank/DDBJ databases">
        <authorList>
            <person name="Chooi Y.-H."/>
        </authorList>
    </citation>
    <scope>NUCLEOTIDE SEQUENCE [LARGE SCALE GENOMIC DNA]</scope>
    <source>
        <strain evidence="2">strain Y</strain>
    </source>
</reference>
<proteinExistence type="predicted"/>
<dbReference type="Proteomes" id="UP000033187">
    <property type="component" value="Chromosome 1"/>
</dbReference>
<accession>A0A0D6JI35</accession>
<organism evidence="1 2">
    <name type="scientific">Candidatus Filomicrobium marinum</name>
    <dbReference type="NCBI Taxonomy" id="1608628"/>
    <lineage>
        <taxon>Bacteria</taxon>
        <taxon>Pseudomonadati</taxon>
        <taxon>Pseudomonadota</taxon>
        <taxon>Alphaproteobacteria</taxon>
        <taxon>Hyphomicrobiales</taxon>
        <taxon>Hyphomicrobiaceae</taxon>
        <taxon>Filomicrobium</taxon>
    </lineage>
</organism>
<dbReference type="KEGG" id="fil:BN1229_v1_2832"/>
<dbReference type="AlphaFoldDB" id="A0A0D6JI35"/>
<evidence type="ECO:0000313" key="1">
    <source>
        <dbReference type="EMBL" id="CPR21512.1"/>
    </source>
</evidence>